<organism evidence="2 3">
    <name type="scientific">Knufia fluminis</name>
    <dbReference type="NCBI Taxonomy" id="191047"/>
    <lineage>
        <taxon>Eukaryota</taxon>
        <taxon>Fungi</taxon>
        <taxon>Dikarya</taxon>
        <taxon>Ascomycota</taxon>
        <taxon>Pezizomycotina</taxon>
        <taxon>Eurotiomycetes</taxon>
        <taxon>Chaetothyriomycetidae</taxon>
        <taxon>Chaetothyriales</taxon>
        <taxon>Trichomeriaceae</taxon>
        <taxon>Knufia</taxon>
    </lineage>
</organism>
<evidence type="ECO:0000256" key="1">
    <source>
        <dbReference type="SAM" id="MobiDB-lite"/>
    </source>
</evidence>
<gene>
    <name evidence="2" type="ORF">OHC33_002797</name>
</gene>
<keyword evidence="3" id="KW-1185">Reference proteome</keyword>
<sequence length="112" mass="12558">MNRLTSNHNLNTFRNSPNSYPLQSEPSKKIPIPTMAPFSFRSSISSTSSLDSIDEAKGKIRTEEEKSHRSLTSKLHSSTKAIKTAFVKQTKQVLNNREMRAAPYSMVVTSEV</sequence>
<feature type="compositionally biased region" description="Polar residues" evidence="1">
    <location>
        <begin position="1"/>
        <end position="25"/>
    </location>
</feature>
<dbReference type="Proteomes" id="UP001316803">
    <property type="component" value="Unassembled WGS sequence"/>
</dbReference>
<feature type="compositionally biased region" description="Basic and acidic residues" evidence="1">
    <location>
        <begin position="54"/>
        <end position="68"/>
    </location>
</feature>
<name>A0AAN8I5Y2_9EURO</name>
<protein>
    <submittedName>
        <fullName evidence="2">Uncharacterized protein</fullName>
    </submittedName>
</protein>
<comment type="caution">
    <text evidence="2">The sequence shown here is derived from an EMBL/GenBank/DDBJ whole genome shotgun (WGS) entry which is preliminary data.</text>
</comment>
<dbReference type="AlphaFoldDB" id="A0AAN8I5Y2"/>
<dbReference type="EMBL" id="JAKLMC020000005">
    <property type="protein sequence ID" value="KAK5956222.1"/>
    <property type="molecule type" value="Genomic_DNA"/>
</dbReference>
<proteinExistence type="predicted"/>
<feature type="region of interest" description="Disordered" evidence="1">
    <location>
        <begin position="1"/>
        <end position="76"/>
    </location>
</feature>
<evidence type="ECO:0000313" key="2">
    <source>
        <dbReference type="EMBL" id="KAK5956222.1"/>
    </source>
</evidence>
<accession>A0AAN8I5Y2</accession>
<feature type="compositionally biased region" description="Low complexity" evidence="1">
    <location>
        <begin position="39"/>
        <end position="51"/>
    </location>
</feature>
<evidence type="ECO:0000313" key="3">
    <source>
        <dbReference type="Proteomes" id="UP001316803"/>
    </source>
</evidence>
<reference evidence="2 3" key="1">
    <citation type="submission" date="2022-12" db="EMBL/GenBank/DDBJ databases">
        <title>Genomic features and morphological characterization of a novel Knufia sp. strain isolated from spacecraft assembly facility.</title>
        <authorList>
            <person name="Teixeira M."/>
            <person name="Chander A.M."/>
            <person name="Stajich J.E."/>
            <person name="Venkateswaran K."/>
        </authorList>
    </citation>
    <scope>NUCLEOTIDE SEQUENCE [LARGE SCALE GENOMIC DNA]</scope>
    <source>
        <strain evidence="2 3">FJI-L2-BK-P2</strain>
    </source>
</reference>